<accession>A0ABW0T226</accession>
<keyword evidence="1" id="KW-1133">Transmembrane helix</keyword>
<protein>
    <submittedName>
        <fullName evidence="2">Uncharacterized protein</fullName>
    </submittedName>
</protein>
<sequence length="77" mass="7351">MRNLSAVEIDLVSGAVNREEVLAGVGVLGGTLLAIAALPEVLVGGAVYVAFGGAFMGGAAGGGLIGDGLFGHAPSAE</sequence>
<gene>
    <name evidence="2" type="ORF">ACFPPB_19995</name>
</gene>
<keyword evidence="1" id="KW-0812">Transmembrane</keyword>
<evidence type="ECO:0000256" key="1">
    <source>
        <dbReference type="SAM" id="Phobius"/>
    </source>
</evidence>
<comment type="caution">
    <text evidence="2">The sequence shown here is derived from an EMBL/GenBank/DDBJ whole genome shotgun (WGS) entry which is preliminary data.</text>
</comment>
<feature type="transmembrane region" description="Helical" evidence="1">
    <location>
        <begin position="45"/>
        <end position="65"/>
    </location>
</feature>
<evidence type="ECO:0000313" key="2">
    <source>
        <dbReference type="EMBL" id="MFC5583399.1"/>
    </source>
</evidence>
<dbReference type="RefSeq" id="WP_377330375.1">
    <property type="nucleotide sequence ID" value="NZ_JBHSNG010000054.1"/>
</dbReference>
<organism evidence="2 3">
    <name type="scientific">Rhodanobacter terrae</name>
    <dbReference type="NCBI Taxonomy" id="418647"/>
    <lineage>
        <taxon>Bacteria</taxon>
        <taxon>Pseudomonadati</taxon>
        <taxon>Pseudomonadota</taxon>
        <taxon>Gammaproteobacteria</taxon>
        <taxon>Lysobacterales</taxon>
        <taxon>Rhodanobacteraceae</taxon>
        <taxon>Rhodanobacter</taxon>
    </lineage>
</organism>
<dbReference type="EMBL" id="JBHSNG010000054">
    <property type="protein sequence ID" value="MFC5583399.1"/>
    <property type="molecule type" value="Genomic_DNA"/>
</dbReference>
<feature type="transmembrane region" description="Helical" evidence="1">
    <location>
        <begin position="21"/>
        <end position="39"/>
    </location>
</feature>
<keyword evidence="1" id="KW-0472">Membrane</keyword>
<name>A0ABW0T226_9GAMM</name>
<proteinExistence type="predicted"/>
<dbReference type="Proteomes" id="UP001596111">
    <property type="component" value="Unassembled WGS sequence"/>
</dbReference>
<keyword evidence="3" id="KW-1185">Reference proteome</keyword>
<evidence type="ECO:0000313" key="3">
    <source>
        <dbReference type="Proteomes" id="UP001596111"/>
    </source>
</evidence>
<reference evidence="3" key="1">
    <citation type="journal article" date="2019" name="Int. J. Syst. Evol. Microbiol.">
        <title>The Global Catalogue of Microorganisms (GCM) 10K type strain sequencing project: providing services to taxonomists for standard genome sequencing and annotation.</title>
        <authorList>
            <consortium name="The Broad Institute Genomics Platform"/>
            <consortium name="The Broad Institute Genome Sequencing Center for Infectious Disease"/>
            <person name="Wu L."/>
            <person name="Ma J."/>
        </authorList>
    </citation>
    <scope>NUCLEOTIDE SEQUENCE [LARGE SCALE GENOMIC DNA]</scope>
    <source>
        <strain evidence="3">CGMCC 1.13587</strain>
    </source>
</reference>